<dbReference type="STRING" id="690879.TSACC_162"/>
<dbReference type="CDD" id="cd12828">
    <property type="entry name" value="TmCorA-like_1"/>
    <property type="match status" value="1"/>
</dbReference>
<dbReference type="GO" id="GO:0015087">
    <property type="term" value="F:cobalt ion transmembrane transporter activity"/>
    <property type="evidence" value="ECO:0007669"/>
    <property type="project" value="UniProtKB-UniRule"/>
</dbReference>
<evidence type="ECO:0000256" key="8">
    <source>
        <dbReference type="RuleBase" id="RU362010"/>
    </source>
</evidence>
<feature type="transmembrane region" description="Helical" evidence="8">
    <location>
        <begin position="332"/>
        <end position="351"/>
    </location>
</feature>
<keyword evidence="10" id="KW-1185">Reference proteome</keyword>
<dbReference type="GO" id="GO:0000287">
    <property type="term" value="F:magnesium ion binding"/>
    <property type="evidence" value="ECO:0007669"/>
    <property type="project" value="TreeGrafter"/>
</dbReference>
<evidence type="ECO:0000313" key="10">
    <source>
        <dbReference type="Proteomes" id="UP000076023"/>
    </source>
</evidence>
<dbReference type="SUPFAM" id="SSF143865">
    <property type="entry name" value="CorA soluble domain-like"/>
    <property type="match status" value="1"/>
</dbReference>
<comment type="similarity">
    <text evidence="2 8">Belongs to the CorA metal ion transporter (MIT) (TC 1.A.35) family.</text>
</comment>
<comment type="subcellular location">
    <subcellularLocation>
        <location evidence="1">Cell membrane</location>
        <topology evidence="1">Multi-pass membrane protein</topology>
    </subcellularLocation>
    <subcellularLocation>
        <location evidence="8">Membrane</location>
        <topology evidence="8">Multi-pass membrane protein</topology>
    </subcellularLocation>
</comment>
<evidence type="ECO:0000256" key="1">
    <source>
        <dbReference type="ARBA" id="ARBA00004651"/>
    </source>
</evidence>
<dbReference type="FunFam" id="1.20.58.340:FF:000012">
    <property type="entry name" value="Magnesium transport protein CorA"/>
    <property type="match status" value="1"/>
</dbReference>
<name>A0A146G368_TERSA</name>
<reference evidence="10" key="1">
    <citation type="journal article" date="2017" name="Genome Announc.">
        <title>Draft Genome Sequence of Terrimicrobium sacchariphilum NM-5T, a Facultative Anaerobic Soil Bacterium of the Class Spartobacteria.</title>
        <authorList>
            <person name="Qiu Y.L."/>
            <person name="Tourlousse D.M."/>
            <person name="Matsuura N."/>
            <person name="Ohashi A."/>
            <person name="Sekiguchi Y."/>
        </authorList>
    </citation>
    <scope>NUCLEOTIDE SEQUENCE [LARGE SCALE GENOMIC DNA]</scope>
    <source>
        <strain evidence="10">NM-5</strain>
    </source>
</reference>
<accession>A0A146G368</accession>
<evidence type="ECO:0000256" key="5">
    <source>
        <dbReference type="ARBA" id="ARBA00022692"/>
    </source>
</evidence>
<dbReference type="EMBL" id="BDCO01000001">
    <property type="protein sequence ID" value="GAT31514.1"/>
    <property type="molecule type" value="Genomic_DNA"/>
</dbReference>
<evidence type="ECO:0000256" key="2">
    <source>
        <dbReference type="ARBA" id="ARBA00009765"/>
    </source>
</evidence>
<gene>
    <name evidence="8" type="primary">corA</name>
    <name evidence="9" type="ORF">TSACC_162</name>
</gene>
<dbReference type="InterPro" id="IPR045863">
    <property type="entry name" value="CorA_TM1_TM2"/>
</dbReference>
<keyword evidence="8" id="KW-0460">Magnesium</keyword>
<dbReference type="InParanoid" id="A0A146G368"/>
<keyword evidence="3 8" id="KW-0813">Transport</keyword>
<dbReference type="InterPro" id="IPR045861">
    <property type="entry name" value="CorA_cytoplasmic_dom"/>
</dbReference>
<keyword evidence="4 8" id="KW-1003">Cell membrane</keyword>
<keyword evidence="5 8" id="KW-0812">Transmembrane</keyword>
<dbReference type="RefSeq" id="WP_075077408.1">
    <property type="nucleotide sequence ID" value="NZ_BDCO01000001.1"/>
</dbReference>
<dbReference type="InterPro" id="IPR002523">
    <property type="entry name" value="MgTranspt_CorA/ZnTranspt_ZntB"/>
</dbReference>
<dbReference type="NCBIfam" id="TIGR00383">
    <property type="entry name" value="corA"/>
    <property type="match status" value="1"/>
</dbReference>
<proteinExistence type="inferred from homology"/>
<dbReference type="GO" id="GO:0015095">
    <property type="term" value="F:magnesium ion transmembrane transporter activity"/>
    <property type="evidence" value="ECO:0007669"/>
    <property type="project" value="UniProtKB-UniRule"/>
</dbReference>
<dbReference type="OrthoDB" id="9803416at2"/>
<sequence length="357" mass="41419">MIRIKYHAPGTPPATLVANTDEAAKPSVLTLIQYDKEGIFEGRFDTFEELMQRYDPAKVNWINIDGLGSLDMLRQVAERFNIHPLALEDVLNTSQRPKVDVYEDHFFIVSEMLYTETDHRVVLEQLSMFLGDHYVLTIQEESEHDVFQKIRERLRSGRGYARTMQADYLAYALLDATVDQFYPTLESIADSLEDLEERLLERPSKDLMRKLYGIKRLLLQLRRAAWPQREIFNALIRDESGMISQGTQVFLRDCYDHTTQIIDILESFRDLAAGLMEVYLTSLGFRTNEIMRVLTVISSIFIPLTFIAGIYGMNFNTSNSPFNMPELDWKFGYLYCLGLMGCVALGMIIFFKRKHWL</sequence>
<keyword evidence="6 8" id="KW-1133">Transmembrane helix</keyword>
<evidence type="ECO:0000256" key="3">
    <source>
        <dbReference type="ARBA" id="ARBA00022448"/>
    </source>
</evidence>
<dbReference type="GO" id="GO:0050897">
    <property type="term" value="F:cobalt ion binding"/>
    <property type="evidence" value="ECO:0007669"/>
    <property type="project" value="TreeGrafter"/>
</dbReference>
<protein>
    <recommendedName>
        <fullName evidence="8">Magnesium transport protein CorA</fullName>
    </recommendedName>
</protein>
<keyword evidence="8" id="KW-0406">Ion transport</keyword>
<dbReference type="InterPro" id="IPR004488">
    <property type="entry name" value="Mg/Co-transport_prot_CorA"/>
</dbReference>
<dbReference type="Gene3D" id="3.30.460.20">
    <property type="entry name" value="CorA soluble domain-like"/>
    <property type="match status" value="1"/>
</dbReference>
<dbReference type="SUPFAM" id="SSF144083">
    <property type="entry name" value="Magnesium transport protein CorA, transmembrane region"/>
    <property type="match status" value="1"/>
</dbReference>
<dbReference type="PANTHER" id="PTHR46494">
    <property type="entry name" value="CORA FAMILY METAL ION TRANSPORTER (EUROFUNG)"/>
    <property type="match status" value="1"/>
</dbReference>
<evidence type="ECO:0000256" key="7">
    <source>
        <dbReference type="ARBA" id="ARBA00023136"/>
    </source>
</evidence>
<dbReference type="Gene3D" id="1.20.58.340">
    <property type="entry name" value="Magnesium transport protein CorA, transmembrane region"/>
    <property type="match status" value="2"/>
</dbReference>
<dbReference type="AlphaFoldDB" id="A0A146G368"/>
<dbReference type="Pfam" id="PF01544">
    <property type="entry name" value="CorA"/>
    <property type="match status" value="1"/>
</dbReference>
<evidence type="ECO:0000256" key="6">
    <source>
        <dbReference type="ARBA" id="ARBA00022989"/>
    </source>
</evidence>
<evidence type="ECO:0000313" key="9">
    <source>
        <dbReference type="EMBL" id="GAT31514.1"/>
    </source>
</evidence>
<dbReference type="Proteomes" id="UP000076023">
    <property type="component" value="Unassembled WGS sequence"/>
</dbReference>
<feature type="transmembrane region" description="Helical" evidence="8">
    <location>
        <begin position="293"/>
        <end position="312"/>
    </location>
</feature>
<keyword evidence="7 8" id="KW-0472">Membrane</keyword>
<dbReference type="GO" id="GO:0005886">
    <property type="term" value="C:plasma membrane"/>
    <property type="evidence" value="ECO:0007669"/>
    <property type="project" value="UniProtKB-SubCell"/>
</dbReference>
<dbReference type="PANTHER" id="PTHR46494:SF1">
    <property type="entry name" value="CORA FAMILY METAL ION TRANSPORTER (EUROFUNG)"/>
    <property type="match status" value="1"/>
</dbReference>
<organism evidence="9 10">
    <name type="scientific">Terrimicrobium sacchariphilum</name>
    <dbReference type="NCBI Taxonomy" id="690879"/>
    <lineage>
        <taxon>Bacteria</taxon>
        <taxon>Pseudomonadati</taxon>
        <taxon>Verrucomicrobiota</taxon>
        <taxon>Terrimicrobiia</taxon>
        <taxon>Terrimicrobiales</taxon>
        <taxon>Terrimicrobiaceae</taxon>
        <taxon>Terrimicrobium</taxon>
    </lineage>
</organism>
<dbReference type="FunCoup" id="A0A146G368">
    <property type="interactions" value="104"/>
</dbReference>
<comment type="caution">
    <text evidence="9">The sequence shown here is derived from an EMBL/GenBank/DDBJ whole genome shotgun (WGS) entry which is preliminary data.</text>
</comment>
<comment type="function">
    <text evidence="8">Mediates influx of magnesium ions.</text>
</comment>
<evidence type="ECO:0000256" key="4">
    <source>
        <dbReference type="ARBA" id="ARBA00022475"/>
    </source>
</evidence>